<dbReference type="Pfam" id="PF13280">
    <property type="entry name" value="WYL"/>
    <property type="match status" value="1"/>
</dbReference>
<dbReference type="EMBL" id="MLHW01000019">
    <property type="protein sequence ID" value="OHT48613.1"/>
    <property type="molecule type" value="Genomic_DNA"/>
</dbReference>
<reference evidence="5 7" key="2">
    <citation type="submission" date="2019-06" db="EMBL/GenBank/DDBJ databases">
        <title>Whole geneome sequnce of Mycobacteroides chelonae M77 isolated from bovine milk from Meghalaya, India.</title>
        <authorList>
            <person name="Vise E."/>
            <person name="Das S."/>
            <person name="Garg A."/>
            <person name="Ghatak S."/>
            <person name="Shakuntala I."/>
            <person name="Milton A.A.P."/>
            <person name="Karam A."/>
            <person name="Sanjukta R."/>
            <person name="Puro K."/>
            <person name="Sen A."/>
        </authorList>
    </citation>
    <scope>NUCLEOTIDE SEQUENCE [LARGE SCALE GENOMIC DNA]</scope>
    <source>
        <strain evidence="5 7">M77</strain>
    </source>
</reference>
<dbReference type="RefSeq" id="WP_070919241.1">
    <property type="nucleotide sequence ID" value="NZ_CP041150.1"/>
</dbReference>
<dbReference type="InterPro" id="IPR013196">
    <property type="entry name" value="HTH_11"/>
</dbReference>
<dbReference type="InterPro" id="IPR026881">
    <property type="entry name" value="WYL_dom"/>
</dbReference>
<dbReference type="EMBL" id="CP041150">
    <property type="protein sequence ID" value="QDF71258.1"/>
    <property type="molecule type" value="Genomic_DNA"/>
</dbReference>
<dbReference type="InterPro" id="IPR036388">
    <property type="entry name" value="WH-like_DNA-bd_sf"/>
</dbReference>
<evidence type="ECO:0000259" key="3">
    <source>
        <dbReference type="PROSITE" id="PS51000"/>
    </source>
</evidence>
<dbReference type="InterPro" id="IPR051534">
    <property type="entry name" value="CBASS_pafABC_assoc_protein"/>
</dbReference>
<keyword evidence="2" id="KW-0804">Transcription</keyword>
<dbReference type="GO" id="GO:0003677">
    <property type="term" value="F:DNA binding"/>
    <property type="evidence" value="ECO:0007669"/>
    <property type="project" value="UniProtKB-KW"/>
</dbReference>
<protein>
    <submittedName>
        <fullName evidence="4">DNA-binding transcriptional regulator</fullName>
    </submittedName>
    <submittedName>
        <fullName evidence="5">WYL domain-containing protein</fullName>
    </submittedName>
</protein>
<organism evidence="4 6">
    <name type="scientific">Mycobacteroides chelonae</name>
    <name type="common">Mycobacterium chelonae</name>
    <dbReference type="NCBI Taxonomy" id="1774"/>
    <lineage>
        <taxon>Bacteria</taxon>
        <taxon>Bacillati</taxon>
        <taxon>Actinomycetota</taxon>
        <taxon>Actinomycetes</taxon>
        <taxon>Mycobacteriales</taxon>
        <taxon>Mycobacteriaceae</taxon>
        <taxon>Mycobacteroides</taxon>
    </lineage>
</organism>
<dbReference type="AlphaFoldDB" id="A0AB73LFU1"/>
<dbReference type="PROSITE" id="PS51000">
    <property type="entry name" value="HTH_DEOR_2"/>
    <property type="match status" value="1"/>
</dbReference>
<dbReference type="Proteomes" id="UP000180113">
    <property type="component" value="Unassembled WGS sequence"/>
</dbReference>
<dbReference type="Proteomes" id="UP000317728">
    <property type="component" value="Chromosome"/>
</dbReference>
<reference evidence="4 6" key="1">
    <citation type="submission" date="2016-10" db="EMBL/GenBank/DDBJ databases">
        <title>Evaluation of Human, Animal and Environmental Mycobacterium chelonae Isolates by Core Genome Phylogenomic Analysis, Targeted Gene Comparison, and Anti-microbial Susceptibility Patterns: A Tale of Mistaken Identities.</title>
        <authorList>
            <person name="Fogelson S.B."/>
            <person name="Camus A.C."/>
            <person name="Lorenz W."/>
            <person name="Vasireddy R."/>
            <person name="Vasireddy S."/>
            <person name="Smith T."/>
            <person name="Brown-Elliott B.A."/>
            <person name="Wallace R.J.Jr."/>
            <person name="Hasan N.A."/>
            <person name="Reischl U."/>
            <person name="Sanchez S."/>
        </authorList>
    </citation>
    <scope>NUCLEOTIDE SEQUENCE [LARGE SCALE GENOMIC DNA]</scope>
    <source>
        <strain evidence="4 6">42895</strain>
    </source>
</reference>
<evidence type="ECO:0000256" key="2">
    <source>
        <dbReference type="ARBA" id="ARBA00023163"/>
    </source>
</evidence>
<dbReference type="PANTHER" id="PTHR34580">
    <property type="match status" value="1"/>
</dbReference>
<keyword evidence="4" id="KW-0238">DNA-binding</keyword>
<name>A0AB73LFU1_MYCCH</name>
<accession>A0AB73LFU1</accession>
<dbReference type="PANTHER" id="PTHR34580:SF3">
    <property type="entry name" value="PROTEIN PAFB"/>
    <property type="match status" value="1"/>
</dbReference>
<dbReference type="Pfam" id="PF08279">
    <property type="entry name" value="HTH_11"/>
    <property type="match status" value="1"/>
</dbReference>
<feature type="domain" description="HTH deoR-type" evidence="3">
    <location>
        <begin position="4"/>
        <end position="59"/>
    </location>
</feature>
<dbReference type="InterPro" id="IPR001034">
    <property type="entry name" value="DeoR_HTH"/>
</dbReference>
<evidence type="ECO:0000313" key="6">
    <source>
        <dbReference type="Proteomes" id="UP000180113"/>
    </source>
</evidence>
<evidence type="ECO:0000313" key="7">
    <source>
        <dbReference type="Proteomes" id="UP000317728"/>
    </source>
</evidence>
<gene>
    <name evidence="4" type="ORF">BKG62_23095</name>
    <name evidence="5" type="ORF">FJK96_14550</name>
</gene>
<proteinExistence type="predicted"/>
<evidence type="ECO:0000256" key="1">
    <source>
        <dbReference type="ARBA" id="ARBA00023015"/>
    </source>
</evidence>
<evidence type="ECO:0000313" key="4">
    <source>
        <dbReference type="EMBL" id="OHT48613.1"/>
    </source>
</evidence>
<dbReference type="SUPFAM" id="SSF46785">
    <property type="entry name" value="Winged helix' DNA-binding domain"/>
    <property type="match status" value="1"/>
</dbReference>
<dbReference type="PROSITE" id="PS52050">
    <property type="entry name" value="WYL"/>
    <property type="match status" value="1"/>
</dbReference>
<evidence type="ECO:0000313" key="5">
    <source>
        <dbReference type="EMBL" id="QDF71258.1"/>
    </source>
</evidence>
<dbReference type="GO" id="GO:0003700">
    <property type="term" value="F:DNA-binding transcription factor activity"/>
    <property type="evidence" value="ECO:0007669"/>
    <property type="project" value="InterPro"/>
</dbReference>
<dbReference type="Gene3D" id="1.10.10.10">
    <property type="entry name" value="Winged helix-like DNA-binding domain superfamily/Winged helix DNA-binding domain"/>
    <property type="match status" value="1"/>
</dbReference>
<keyword evidence="1" id="KW-0805">Transcription regulation</keyword>
<dbReference type="InterPro" id="IPR036390">
    <property type="entry name" value="WH_DNA-bd_sf"/>
</dbReference>
<sequence length="316" mass="34794">MLEPSARLLRLLSFLQTPRDWSGRELAERLDVDARTVRRDIEKLRKLGYPVVAVRGIAGYRLGAGATMPPLLLDDEEAIAVAVGLCWAAEGAATDTGESALRALLKIERVLPSRLRHRFTALWAATLVVPGGTAGADSRTLTAIAGAIRDAVQLRFDYQKHDGSSSLRHAEPHKLVSVGRRWYLLGWDTDRQDWRTYRVDRLRPRIPSGPRFVPRPMPSGGVAAFVTQGVSVAPYSYQAKVTVKAPIIEVAERISPAAGYLEVIDEQRCLLHLGANSYDDLAIHLGLLGFPFIVHEPEALIRHMRELAGRMAAATS</sequence>